<evidence type="ECO:0000313" key="13">
    <source>
        <dbReference type="EMBL" id="GIE03089.1"/>
    </source>
</evidence>
<keyword evidence="5" id="KW-0547">Nucleotide-binding</keyword>
<feature type="domain" description="Histidine kinase/HSP90-like ATPase" evidence="11">
    <location>
        <begin position="332"/>
        <end position="421"/>
    </location>
</feature>
<evidence type="ECO:0000256" key="10">
    <source>
        <dbReference type="SAM" id="Phobius"/>
    </source>
</evidence>
<dbReference type="CDD" id="cd16917">
    <property type="entry name" value="HATPase_UhpB-NarQ-NarX-like"/>
    <property type="match status" value="1"/>
</dbReference>
<keyword evidence="14" id="KW-1185">Reference proteome</keyword>
<dbReference type="InterPro" id="IPR050482">
    <property type="entry name" value="Sensor_HK_TwoCompSys"/>
</dbReference>
<sequence length="460" mass="45336">MTFAGRLTEPAFGVLLAAGLVIEVAATASRHPVWPVGAALVLITAAVCAAALLRRRAPVRAAAAAVVLCASAELIDWQSGQVGQPAPIACLALLVVVASAVRYLPAPAAVAVAGGSGLVAAGTVERYAIYLANGIPNARTATLVMVTAWLVAVAVGLRRRLGDTRRQTMIDEVRRHERLALARDLHDVAAHHLTGLIIQVQVAQLTPAAGPAAISAALAEIEAAGAQALTSLRQVVRLLRDDDKKPAPAPGSLADLVTSFTGPGPGPGPGPGSDVSCGSGAGAGSGAGPNPDVGPGPAAGLAGRGGGGGVGVRARLELPDGPMPDGWPPEVAVGIYRIVQEALSNVAQHARDARNVTVTLAHDARSVRLRVVDDGQPGRVAGPGGHGLVGMRERAAALGGRLSAGPGVLGGWTVEATIPAPADAGVARVGVAAPRSAGGGSAGAGVAGAGAAGAETTGES</sequence>
<protein>
    <recommendedName>
        <fullName evidence="2">histidine kinase</fullName>
        <ecNumber evidence="2">2.7.13.3</ecNumber>
    </recommendedName>
</protein>
<dbReference type="Proteomes" id="UP000637628">
    <property type="component" value="Unassembled WGS sequence"/>
</dbReference>
<keyword evidence="10" id="KW-0812">Transmembrane</keyword>
<dbReference type="Pfam" id="PF07730">
    <property type="entry name" value="HisKA_3"/>
    <property type="match status" value="1"/>
</dbReference>
<evidence type="ECO:0000259" key="12">
    <source>
        <dbReference type="Pfam" id="PF07730"/>
    </source>
</evidence>
<dbReference type="PANTHER" id="PTHR24421:SF10">
    <property type="entry name" value="NITRATE_NITRITE SENSOR PROTEIN NARQ"/>
    <property type="match status" value="1"/>
</dbReference>
<evidence type="ECO:0000256" key="2">
    <source>
        <dbReference type="ARBA" id="ARBA00012438"/>
    </source>
</evidence>
<feature type="compositionally biased region" description="Gly residues" evidence="9">
    <location>
        <begin position="437"/>
        <end position="451"/>
    </location>
</feature>
<feature type="region of interest" description="Disordered" evidence="9">
    <location>
        <begin position="242"/>
        <end position="306"/>
    </location>
</feature>
<evidence type="ECO:0000313" key="14">
    <source>
        <dbReference type="Proteomes" id="UP000637628"/>
    </source>
</evidence>
<dbReference type="RefSeq" id="WP_203728803.1">
    <property type="nucleotide sequence ID" value="NZ_BAAATX010000010.1"/>
</dbReference>
<evidence type="ECO:0000256" key="1">
    <source>
        <dbReference type="ARBA" id="ARBA00000085"/>
    </source>
</evidence>
<keyword evidence="10" id="KW-1133">Transmembrane helix</keyword>
<evidence type="ECO:0000256" key="8">
    <source>
        <dbReference type="ARBA" id="ARBA00023012"/>
    </source>
</evidence>
<keyword evidence="10" id="KW-0472">Membrane</keyword>
<evidence type="ECO:0000256" key="7">
    <source>
        <dbReference type="ARBA" id="ARBA00022840"/>
    </source>
</evidence>
<dbReference type="InterPro" id="IPR011712">
    <property type="entry name" value="Sig_transdc_His_kin_sub3_dim/P"/>
</dbReference>
<feature type="region of interest" description="Disordered" evidence="9">
    <location>
        <begin position="437"/>
        <end position="460"/>
    </location>
</feature>
<keyword evidence="4" id="KW-0808">Transferase</keyword>
<dbReference type="EMBL" id="BOML01000035">
    <property type="protein sequence ID" value="GIE03089.1"/>
    <property type="molecule type" value="Genomic_DNA"/>
</dbReference>
<dbReference type="PANTHER" id="PTHR24421">
    <property type="entry name" value="NITRATE/NITRITE SENSOR PROTEIN NARX-RELATED"/>
    <property type="match status" value="1"/>
</dbReference>
<comment type="caution">
    <text evidence="13">The sequence shown here is derived from an EMBL/GenBank/DDBJ whole genome shotgun (WGS) entry which is preliminary data.</text>
</comment>
<evidence type="ECO:0000256" key="3">
    <source>
        <dbReference type="ARBA" id="ARBA00022553"/>
    </source>
</evidence>
<feature type="domain" description="Signal transduction histidine kinase subgroup 3 dimerisation and phosphoacceptor" evidence="12">
    <location>
        <begin position="177"/>
        <end position="243"/>
    </location>
</feature>
<reference evidence="13 14" key="1">
    <citation type="submission" date="2021-01" db="EMBL/GenBank/DDBJ databases">
        <title>Whole genome shotgun sequence of Actinoplanes durhamensis NBRC 14914.</title>
        <authorList>
            <person name="Komaki H."/>
            <person name="Tamura T."/>
        </authorList>
    </citation>
    <scope>NUCLEOTIDE SEQUENCE [LARGE SCALE GENOMIC DNA]</scope>
    <source>
        <strain evidence="13 14">NBRC 14914</strain>
    </source>
</reference>
<feature type="transmembrane region" description="Helical" evidence="10">
    <location>
        <begin position="36"/>
        <end position="54"/>
    </location>
</feature>
<organism evidence="13 14">
    <name type="scientific">Paractinoplanes durhamensis</name>
    <dbReference type="NCBI Taxonomy" id="113563"/>
    <lineage>
        <taxon>Bacteria</taxon>
        <taxon>Bacillati</taxon>
        <taxon>Actinomycetota</taxon>
        <taxon>Actinomycetes</taxon>
        <taxon>Micromonosporales</taxon>
        <taxon>Micromonosporaceae</taxon>
        <taxon>Paractinoplanes</taxon>
    </lineage>
</organism>
<accession>A0ABQ3Z0K1</accession>
<evidence type="ECO:0000256" key="9">
    <source>
        <dbReference type="SAM" id="MobiDB-lite"/>
    </source>
</evidence>
<name>A0ABQ3Z0K1_9ACTN</name>
<dbReference type="Pfam" id="PF02518">
    <property type="entry name" value="HATPase_c"/>
    <property type="match status" value="1"/>
</dbReference>
<dbReference type="EC" id="2.7.13.3" evidence="2"/>
<dbReference type="SUPFAM" id="SSF55874">
    <property type="entry name" value="ATPase domain of HSP90 chaperone/DNA topoisomerase II/histidine kinase"/>
    <property type="match status" value="1"/>
</dbReference>
<dbReference type="InterPro" id="IPR003594">
    <property type="entry name" value="HATPase_dom"/>
</dbReference>
<evidence type="ECO:0000256" key="6">
    <source>
        <dbReference type="ARBA" id="ARBA00022777"/>
    </source>
</evidence>
<feature type="transmembrane region" description="Helical" evidence="10">
    <location>
        <begin position="138"/>
        <end position="157"/>
    </location>
</feature>
<evidence type="ECO:0000256" key="4">
    <source>
        <dbReference type="ARBA" id="ARBA00022679"/>
    </source>
</evidence>
<keyword evidence="8" id="KW-0902">Two-component regulatory system</keyword>
<comment type="catalytic activity">
    <reaction evidence="1">
        <text>ATP + protein L-histidine = ADP + protein N-phospho-L-histidine.</text>
        <dbReference type="EC" id="2.7.13.3"/>
    </reaction>
</comment>
<proteinExistence type="predicted"/>
<evidence type="ECO:0000256" key="5">
    <source>
        <dbReference type="ARBA" id="ARBA00022741"/>
    </source>
</evidence>
<gene>
    <name evidence="13" type="ORF">Adu01nite_44390</name>
</gene>
<keyword evidence="3" id="KW-0597">Phosphoprotein</keyword>
<dbReference type="Gene3D" id="1.20.5.1930">
    <property type="match status" value="1"/>
</dbReference>
<keyword evidence="6" id="KW-0418">Kinase</keyword>
<keyword evidence="7" id="KW-0067">ATP-binding</keyword>
<evidence type="ECO:0000259" key="11">
    <source>
        <dbReference type="Pfam" id="PF02518"/>
    </source>
</evidence>
<dbReference type="InterPro" id="IPR036890">
    <property type="entry name" value="HATPase_C_sf"/>
</dbReference>
<dbReference type="Gene3D" id="3.30.565.10">
    <property type="entry name" value="Histidine kinase-like ATPase, C-terminal domain"/>
    <property type="match status" value="1"/>
</dbReference>